<dbReference type="AlphaFoldDB" id="A0A6A7A834"/>
<dbReference type="OrthoDB" id="3798510at2759"/>
<feature type="region of interest" description="Disordered" evidence="1">
    <location>
        <begin position="323"/>
        <end position="369"/>
    </location>
</feature>
<feature type="region of interest" description="Disordered" evidence="1">
    <location>
        <begin position="1"/>
        <end position="25"/>
    </location>
</feature>
<protein>
    <submittedName>
        <fullName evidence="2">Uncharacterized protein</fullName>
    </submittedName>
</protein>
<reference evidence="2" key="1">
    <citation type="journal article" date="2020" name="Stud. Mycol.">
        <title>101 Dothideomycetes genomes: a test case for predicting lifestyles and emergence of pathogens.</title>
        <authorList>
            <person name="Haridas S."/>
            <person name="Albert R."/>
            <person name="Binder M."/>
            <person name="Bloem J."/>
            <person name="Labutti K."/>
            <person name="Salamov A."/>
            <person name="Andreopoulos B."/>
            <person name="Baker S."/>
            <person name="Barry K."/>
            <person name="Bills G."/>
            <person name="Bluhm B."/>
            <person name="Cannon C."/>
            <person name="Castanera R."/>
            <person name="Culley D."/>
            <person name="Daum C."/>
            <person name="Ezra D."/>
            <person name="Gonzalez J."/>
            <person name="Henrissat B."/>
            <person name="Kuo A."/>
            <person name="Liang C."/>
            <person name="Lipzen A."/>
            <person name="Lutzoni F."/>
            <person name="Magnuson J."/>
            <person name="Mondo S."/>
            <person name="Nolan M."/>
            <person name="Ohm R."/>
            <person name="Pangilinan J."/>
            <person name="Park H.-J."/>
            <person name="Ramirez L."/>
            <person name="Alfaro M."/>
            <person name="Sun H."/>
            <person name="Tritt A."/>
            <person name="Yoshinaga Y."/>
            <person name="Zwiers L.-H."/>
            <person name="Turgeon B."/>
            <person name="Goodwin S."/>
            <person name="Spatafora J."/>
            <person name="Crous P."/>
            <person name="Grigoriev I."/>
        </authorList>
    </citation>
    <scope>NUCLEOTIDE SEQUENCE</scope>
    <source>
        <strain evidence="2">CBS 113818</strain>
    </source>
</reference>
<name>A0A6A7A834_9PLEO</name>
<feature type="compositionally biased region" description="Pro residues" evidence="1">
    <location>
        <begin position="267"/>
        <end position="276"/>
    </location>
</feature>
<evidence type="ECO:0000256" key="1">
    <source>
        <dbReference type="SAM" id="MobiDB-lite"/>
    </source>
</evidence>
<sequence length="369" mass="41471">MGFAKLQLSDPIAQPTSSRPAPFRPLQDYRCFDCRALDPPNKPPKYFLETCPHKPDLSPSPNPFEILTGLAQSPTEPRWAFDFVPTKAAGTKRRGRRGGKRHKAKCTVPKECEEQKSDSFSDFCKRLIALRIQSRDSTSDNDELLPKPADNITIPPATFSPMSVRHHWAPQFRPNSLLPPSPPPMEQNTSYRPNSLLDPSPSTLNQIDSAIHNDLPPFANLALPQTWDQSVLCEDKIHLSTTPSQIQNKSPPSPLSHLTLIDTSTQTPPPSAPPTPRSELEDLWQSNWIDQLDRVLTPPASPAPSDDECIEYTEQRNVSERVLTPPARSDVGEDEWIADMESLDENEDDGWGSWEDWDVDGWEDEGVWE</sequence>
<proteinExistence type="predicted"/>
<dbReference type="EMBL" id="MU006222">
    <property type="protein sequence ID" value="KAF2828899.1"/>
    <property type="molecule type" value="Genomic_DNA"/>
</dbReference>
<keyword evidence="3" id="KW-1185">Reference proteome</keyword>
<dbReference type="Proteomes" id="UP000799424">
    <property type="component" value="Unassembled WGS sequence"/>
</dbReference>
<feature type="compositionally biased region" description="Acidic residues" evidence="1">
    <location>
        <begin position="332"/>
        <end position="369"/>
    </location>
</feature>
<feature type="region of interest" description="Disordered" evidence="1">
    <location>
        <begin position="242"/>
        <end position="279"/>
    </location>
</feature>
<evidence type="ECO:0000313" key="2">
    <source>
        <dbReference type="EMBL" id="KAF2828899.1"/>
    </source>
</evidence>
<organism evidence="2 3">
    <name type="scientific">Ophiobolus disseminans</name>
    <dbReference type="NCBI Taxonomy" id="1469910"/>
    <lineage>
        <taxon>Eukaryota</taxon>
        <taxon>Fungi</taxon>
        <taxon>Dikarya</taxon>
        <taxon>Ascomycota</taxon>
        <taxon>Pezizomycotina</taxon>
        <taxon>Dothideomycetes</taxon>
        <taxon>Pleosporomycetidae</taxon>
        <taxon>Pleosporales</taxon>
        <taxon>Pleosporineae</taxon>
        <taxon>Phaeosphaeriaceae</taxon>
        <taxon>Ophiobolus</taxon>
    </lineage>
</organism>
<accession>A0A6A7A834</accession>
<gene>
    <name evidence="2" type="ORF">CC86DRAFT_404770</name>
</gene>
<evidence type="ECO:0000313" key="3">
    <source>
        <dbReference type="Proteomes" id="UP000799424"/>
    </source>
</evidence>